<dbReference type="Proteomes" id="UP000011575">
    <property type="component" value="Unassembled WGS sequence"/>
</dbReference>
<evidence type="ECO:0000313" key="2">
    <source>
        <dbReference type="EMBL" id="EMA68852.1"/>
    </source>
</evidence>
<name>M0PFG3_9EURY</name>
<feature type="region of interest" description="Disordered" evidence="1">
    <location>
        <begin position="1"/>
        <end position="60"/>
    </location>
</feature>
<evidence type="ECO:0000256" key="1">
    <source>
        <dbReference type="SAM" id="MobiDB-lite"/>
    </source>
</evidence>
<dbReference type="AlphaFoldDB" id="M0PFG3"/>
<reference evidence="2 3" key="1">
    <citation type="journal article" date="2014" name="PLoS Genet.">
        <title>Phylogenetically driven sequencing of extremely halophilic archaea reveals strategies for static and dynamic osmo-response.</title>
        <authorList>
            <person name="Becker E.A."/>
            <person name="Seitzer P.M."/>
            <person name="Tritt A."/>
            <person name="Larsen D."/>
            <person name="Krusor M."/>
            <person name="Yao A.I."/>
            <person name="Wu D."/>
            <person name="Madern D."/>
            <person name="Eisen J.A."/>
            <person name="Darling A.E."/>
            <person name="Facciotti M.T."/>
        </authorList>
    </citation>
    <scope>NUCLEOTIDE SEQUENCE [LARGE SCALE GENOMIC DNA]</scope>
    <source>
        <strain evidence="2 3">JCM 13560</strain>
    </source>
</reference>
<keyword evidence="3" id="KW-1185">Reference proteome</keyword>
<sequence length="60" mass="6183">MEAPAGISAEELEQTLSGVPKSIERTTERFATATTMSDDTTEIDDGTDFDDTADGVGGGA</sequence>
<protein>
    <submittedName>
        <fullName evidence="2">Uncharacterized protein</fullName>
    </submittedName>
</protein>
<accession>M0PFG3</accession>
<organism evidence="2 3">
    <name type="scientific">Halorubrum aidingense JCM 13560</name>
    <dbReference type="NCBI Taxonomy" id="1230454"/>
    <lineage>
        <taxon>Archaea</taxon>
        <taxon>Methanobacteriati</taxon>
        <taxon>Methanobacteriota</taxon>
        <taxon>Stenosarchaea group</taxon>
        <taxon>Halobacteria</taxon>
        <taxon>Halobacteriales</taxon>
        <taxon>Haloferacaceae</taxon>
        <taxon>Halorubrum</taxon>
    </lineage>
</organism>
<dbReference type="STRING" id="1230454.C461_04457"/>
<dbReference type="EMBL" id="AOJI01000017">
    <property type="protein sequence ID" value="EMA68852.1"/>
    <property type="molecule type" value="Genomic_DNA"/>
</dbReference>
<proteinExistence type="predicted"/>
<dbReference type="PATRIC" id="fig|1230454.4.peg.913"/>
<gene>
    <name evidence="2" type="ORF">C461_04457</name>
</gene>
<comment type="caution">
    <text evidence="2">The sequence shown here is derived from an EMBL/GenBank/DDBJ whole genome shotgun (WGS) entry which is preliminary data.</text>
</comment>
<evidence type="ECO:0000313" key="3">
    <source>
        <dbReference type="Proteomes" id="UP000011575"/>
    </source>
</evidence>
<dbReference type="RefSeq" id="WP_007998994.1">
    <property type="nucleotide sequence ID" value="NZ_AOJI01000017.1"/>
</dbReference>
<feature type="compositionally biased region" description="Acidic residues" evidence="1">
    <location>
        <begin position="39"/>
        <end position="53"/>
    </location>
</feature>